<dbReference type="InterPro" id="IPR036286">
    <property type="entry name" value="LexA/Signal_pep-like_sf"/>
</dbReference>
<keyword evidence="3" id="KW-0804">Transcription</keyword>
<dbReference type="Proteomes" id="UP000187495">
    <property type="component" value="Unassembled WGS sequence"/>
</dbReference>
<keyword evidence="1" id="KW-0805">Transcription regulation</keyword>
<dbReference type="Gene3D" id="2.10.109.10">
    <property type="entry name" value="Umud Fragment, subunit A"/>
    <property type="match status" value="1"/>
</dbReference>
<keyword evidence="2" id="KW-0238">DNA-binding</keyword>
<dbReference type="InterPro" id="IPR010982">
    <property type="entry name" value="Lambda_DNA-bd_dom_sf"/>
</dbReference>
<evidence type="ECO:0000256" key="1">
    <source>
        <dbReference type="ARBA" id="ARBA00023015"/>
    </source>
</evidence>
<dbReference type="SMART" id="SM00530">
    <property type="entry name" value="HTH_XRE"/>
    <property type="match status" value="1"/>
</dbReference>
<dbReference type="GO" id="GO:0003677">
    <property type="term" value="F:DNA binding"/>
    <property type="evidence" value="ECO:0007669"/>
    <property type="project" value="UniProtKB-KW"/>
</dbReference>
<dbReference type="STRING" id="34061.B0189_08585"/>
<accession>A0A1N7G6P3</accession>
<feature type="domain" description="HTH cro/C1-type" evidence="4">
    <location>
        <begin position="15"/>
        <end position="69"/>
    </location>
</feature>
<dbReference type="Pfam" id="PF00717">
    <property type="entry name" value="Peptidase_S24"/>
    <property type="match status" value="1"/>
</dbReference>
<dbReference type="PANTHER" id="PTHR40661">
    <property type="match status" value="1"/>
</dbReference>
<dbReference type="CDD" id="cd00093">
    <property type="entry name" value="HTH_XRE"/>
    <property type="match status" value="1"/>
</dbReference>
<dbReference type="AlphaFoldDB" id="A0A1N7G6P3"/>
<protein>
    <submittedName>
        <fullName evidence="5">Peptidase S24-like</fullName>
    </submittedName>
</protein>
<dbReference type="EMBL" id="FTNU01000024">
    <property type="protein sequence ID" value="SIS08231.1"/>
    <property type="molecule type" value="Genomic_DNA"/>
</dbReference>
<dbReference type="Gene3D" id="1.10.260.40">
    <property type="entry name" value="lambda repressor-like DNA-binding domains"/>
    <property type="match status" value="1"/>
</dbReference>
<dbReference type="InterPro" id="IPR001387">
    <property type="entry name" value="Cro/C1-type_HTH"/>
</dbReference>
<evidence type="ECO:0000256" key="3">
    <source>
        <dbReference type="ARBA" id="ARBA00023163"/>
    </source>
</evidence>
<dbReference type="PROSITE" id="PS50943">
    <property type="entry name" value="HTH_CROC1"/>
    <property type="match status" value="1"/>
</dbReference>
<sequence length="245" mass="27622">MTTKPVTHPEFGARLTQLMTNKKLEISDMADCTGITYEMIRRYREGIAKPRDKGMQKLADCLGVSVSYLSFGESVNDASNAELSNKAIAVWQEGDAIPDGMIAIGYLHDVCGSLGNGYLNEEPTDELQLWFREETLRECNVNPMHAKAFVARGDSMAPDITDGQTIAVDTSATRIFDGEIYAFRKSGELKVKYLFKHGDGFKAVSRNDDKVRYPDEIYTARDIEADNIEIIGQFWWKSETKRVRR</sequence>
<reference evidence="6" key="1">
    <citation type="submission" date="2017-01" db="EMBL/GenBank/DDBJ databases">
        <authorList>
            <person name="Varghese N."/>
            <person name="Submissions S."/>
        </authorList>
    </citation>
    <scope>NUCLEOTIDE SEQUENCE [LARGE SCALE GENOMIC DNA]</scope>
    <source>
        <strain evidence="6">DSM 21768</strain>
    </source>
</reference>
<organism evidence="5 6">
    <name type="scientific">Moraxella cuniculi DSM 21768</name>
    <dbReference type="NCBI Taxonomy" id="1122245"/>
    <lineage>
        <taxon>Bacteria</taxon>
        <taxon>Pseudomonadati</taxon>
        <taxon>Pseudomonadota</taxon>
        <taxon>Gammaproteobacteria</taxon>
        <taxon>Moraxellales</taxon>
        <taxon>Moraxellaceae</taxon>
        <taxon>Moraxella</taxon>
    </lineage>
</organism>
<dbReference type="InterPro" id="IPR015927">
    <property type="entry name" value="Peptidase_S24_S26A/B/C"/>
</dbReference>
<evidence type="ECO:0000313" key="6">
    <source>
        <dbReference type="Proteomes" id="UP000187495"/>
    </source>
</evidence>
<dbReference type="InterPro" id="IPR039418">
    <property type="entry name" value="LexA-like"/>
</dbReference>
<evidence type="ECO:0000313" key="5">
    <source>
        <dbReference type="EMBL" id="SIS08231.1"/>
    </source>
</evidence>
<proteinExistence type="predicted"/>
<evidence type="ECO:0000259" key="4">
    <source>
        <dbReference type="PROSITE" id="PS50943"/>
    </source>
</evidence>
<keyword evidence="6" id="KW-1185">Reference proteome</keyword>
<dbReference type="PANTHER" id="PTHR40661:SF2">
    <property type="entry name" value="HTH-TYPE TRANSCRIPTIONAL REGULATOR PRTR"/>
    <property type="match status" value="1"/>
</dbReference>
<name>A0A1N7G6P3_9GAMM</name>
<dbReference type="CDD" id="cd06529">
    <property type="entry name" value="S24_LexA-like"/>
    <property type="match status" value="1"/>
</dbReference>
<evidence type="ECO:0000256" key="2">
    <source>
        <dbReference type="ARBA" id="ARBA00023125"/>
    </source>
</evidence>
<dbReference type="SUPFAM" id="SSF47413">
    <property type="entry name" value="lambda repressor-like DNA-binding domains"/>
    <property type="match status" value="1"/>
</dbReference>
<dbReference type="RefSeq" id="WP_078310315.1">
    <property type="nucleotide sequence ID" value="NZ_FTNU01000024.1"/>
</dbReference>
<dbReference type="SUPFAM" id="SSF51306">
    <property type="entry name" value="LexA/Signal peptidase"/>
    <property type="match status" value="1"/>
</dbReference>
<gene>
    <name evidence="5" type="ORF">SAMN02745664_12417</name>
</gene>